<reference evidence="1 2" key="1">
    <citation type="submission" date="2023-12" db="EMBL/GenBank/DDBJ databases">
        <title>Genome comparison identifies genes involved in endophytic behavior of Lysinibacillus irui and provides insights into its role as a plant-growth promoting bacterium.</title>
        <authorList>
            <person name="Hilario S."/>
            <person name="Matos I."/>
            <person name="Goncalves M.F.M."/>
            <person name="Pardo C.A."/>
            <person name="Santos M.J."/>
        </authorList>
    </citation>
    <scope>NUCLEOTIDE SEQUENCE [LARGE SCALE GENOMIC DNA]</scope>
    <source>
        <strain evidence="1 2">B3</strain>
    </source>
</reference>
<proteinExistence type="predicted"/>
<dbReference type="RefSeq" id="WP_322611977.1">
    <property type="nucleotide sequence ID" value="NZ_JAXLNX010000019.1"/>
</dbReference>
<organism evidence="1 2">
    <name type="scientific">Lysinibacillus irui</name>
    <dbReference type="NCBI Taxonomy" id="2998077"/>
    <lineage>
        <taxon>Bacteria</taxon>
        <taxon>Bacillati</taxon>
        <taxon>Bacillota</taxon>
        <taxon>Bacilli</taxon>
        <taxon>Bacillales</taxon>
        <taxon>Bacillaceae</taxon>
        <taxon>Lysinibacillus</taxon>
    </lineage>
</organism>
<name>A0ABU5NQK0_9BACI</name>
<dbReference type="EMBL" id="JAXUIA010000014">
    <property type="protein sequence ID" value="MEA0978316.1"/>
    <property type="molecule type" value="Genomic_DNA"/>
</dbReference>
<evidence type="ECO:0000313" key="1">
    <source>
        <dbReference type="EMBL" id="MEA0978316.1"/>
    </source>
</evidence>
<keyword evidence="2" id="KW-1185">Reference proteome</keyword>
<dbReference type="Proteomes" id="UP001289615">
    <property type="component" value="Unassembled WGS sequence"/>
</dbReference>
<sequence>MTINEMDKYELTKVMKEVKEYIESPDVSFFDVPEEYFKTILNPPTDKEGYVHKYYLTEDVKLFVESLMRVIHMQY</sequence>
<gene>
    <name evidence="1" type="ORF">U6C28_18580</name>
</gene>
<evidence type="ECO:0000313" key="2">
    <source>
        <dbReference type="Proteomes" id="UP001289615"/>
    </source>
</evidence>
<accession>A0ABU5NQK0</accession>
<protein>
    <submittedName>
        <fullName evidence="1">Uncharacterized protein</fullName>
    </submittedName>
</protein>
<comment type="caution">
    <text evidence="1">The sequence shown here is derived from an EMBL/GenBank/DDBJ whole genome shotgun (WGS) entry which is preliminary data.</text>
</comment>